<name>A0AAU1U7Y2_9ACTN</name>
<reference evidence="2" key="1">
    <citation type="submission" date="2022-10" db="EMBL/GenBank/DDBJ databases">
        <title>The complete genomes of actinobacterial strains from the NBC collection.</title>
        <authorList>
            <person name="Joergensen T.S."/>
            <person name="Alvarez Arevalo M."/>
            <person name="Sterndorff E.B."/>
            <person name="Faurdal D."/>
            <person name="Vuksanovic O."/>
            <person name="Mourched A.-S."/>
            <person name="Charusanti P."/>
            <person name="Shaw S."/>
            <person name="Blin K."/>
            <person name="Weber T."/>
        </authorList>
    </citation>
    <scope>NUCLEOTIDE SEQUENCE</scope>
    <source>
        <strain evidence="2">NBC_00119</strain>
    </source>
</reference>
<feature type="region of interest" description="Disordered" evidence="1">
    <location>
        <begin position="1"/>
        <end position="22"/>
    </location>
</feature>
<accession>A0AAU1U7Y2</accession>
<dbReference type="EMBL" id="CP108195">
    <property type="protein sequence ID" value="WTS13948.1"/>
    <property type="molecule type" value="Genomic_DNA"/>
</dbReference>
<proteinExistence type="predicted"/>
<gene>
    <name evidence="2" type="ORF">OHU69_24580</name>
</gene>
<organism evidence="2">
    <name type="scientific">Streptomyces sp. NBC_00119</name>
    <dbReference type="NCBI Taxonomy" id="2975659"/>
    <lineage>
        <taxon>Bacteria</taxon>
        <taxon>Bacillati</taxon>
        <taxon>Actinomycetota</taxon>
        <taxon>Actinomycetes</taxon>
        <taxon>Kitasatosporales</taxon>
        <taxon>Streptomycetaceae</taxon>
        <taxon>Streptomyces</taxon>
    </lineage>
</organism>
<evidence type="ECO:0000313" key="2">
    <source>
        <dbReference type="EMBL" id="WTS13948.1"/>
    </source>
</evidence>
<protein>
    <submittedName>
        <fullName evidence="2">Uncharacterized protein</fullName>
    </submittedName>
</protein>
<dbReference type="AlphaFoldDB" id="A0AAU1U7Y2"/>
<sequence>MSENKNRRPFKGFIPQSRESPECQIDEPLYGSLLDNWRQRGRTLPGLPDREWDEIVARDIWPRDGRGRWAAGQADDPTE</sequence>
<evidence type="ECO:0000256" key="1">
    <source>
        <dbReference type="SAM" id="MobiDB-lite"/>
    </source>
</evidence>